<evidence type="ECO:0000313" key="2">
    <source>
        <dbReference type="EMBL" id="GAA2667241.1"/>
    </source>
</evidence>
<evidence type="ECO:0000313" key="3">
    <source>
        <dbReference type="Proteomes" id="UP001500994"/>
    </source>
</evidence>
<feature type="region of interest" description="Disordered" evidence="1">
    <location>
        <begin position="66"/>
        <end position="99"/>
    </location>
</feature>
<protein>
    <submittedName>
        <fullName evidence="2">Uncharacterized protein</fullName>
    </submittedName>
</protein>
<dbReference type="Proteomes" id="UP001500994">
    <property type="component" value="Unassembled WGS sequence"/>
</dbReference>
<keyword evidence="3" id="KW-1185">Reference proteome</keyword>
<dbReference type="Gene3D" id="3.20.20.80">
    <property type="entry name" value="Glycosidases"/>
    <property type="match status" value="1"/>
</dbReference>
<organism evidence="2 3">
    <name type="scientific">Streptomyces lunalinharesii</name>
    <dbReference type="NCBI Taxonomy" id="333384"/>
    <lineage>
        <taxon>Bacteria</taxon>
        <taxon>Bacillati</taxon>
        <taxon>Actinomycetota</taxon>
        <taxon>Actinomycetes</taxon>
        <taxon>Kitasatosporales</taxon>
        <taxon>Streptomycetaceae</taxon>
        <taxon>Streptomyces</taxon>
    </lineage>
</organism>
<reference evidence="2 3" key="1">
    <citation type="journal article" date="2019" name="Int. J. Syst. Evol. Microbiol.">
        <title>The Global Catalogue of Microorganisms (GCM) 10K type strain sequencing project: providing services to taxonomists for standard genome sequencing and annotation.</title>
        <authorList>
            <consortium name="The Broad Institute Genomics Platform"/>
            <consortium name="The Broad Institute Genome Sequencing Center for Infectious Disease"/>
            <person name="Wu L."/>
            <person name="Ma J."/>
        </authorList>
    </citation>
    <scope>NUCLEOTIDE SEQUENCE [LARGE SCALE GENOMIC DNA]</scope>
    <source>
        <strain evidence="2 3">JCM 16374</strain>
    </source>
</reference>
<dbReference type="EMBL" id="BAAARK010000012">
    <property type="protein sequence ID" value="GAA2667241.1"/>
    <property type="molecule type" value="Genomic_DNA"/>
</dbReference>
<proteinExistence type="predicted"/>
<evidence type="ECO:0000256" key="1">
    <source>
        <dbReference type="SAM" id="MobiDB-lite"/>
    </source>
</evidence>
<comment type="caution">
    <text evidence="2">The sequence shown here is derived from an EMBL/GenBank/DDBJ whole genome shotgun (WGS) entry which is preliminary data.</text>
</comment>
<accession>A0ABN3S7I9</accession>
<gene>
    <name evidence="2" type="ORF">GCM10009864_41030</name>
</gene>
<name>A0ABN3S7I9_9ACTN</name>
<sequence length="210" mass="22311">MPDPRSWGFNTLGWPPDYVGGAGLATGGAAVDLGHSKGLPPEVLTDAGIPYTLSLRAAEIEHWNGLPACRDPPRSRVRPLVRPSGQDSAPTGRPEPVGLLLVPGDRYGTRAGVPDAVLDAMAPHVDVLSVQALPGLDPARLDAPLEQIGRWHERTTRTALIADTGNWCPTAMSPGLTGSARNQSERGAGYTTSTEAIISIILRFDEIWLE</sequence>